<evidence type="ECO:0000313" key="2">
    <source>
        <dbReference type="EMBL" id="KJL29859.1"/>
    </source>
</evidence>
<gene>
    <name evidence="2" type="ORF">RS83_01430</name>
</gene>
<proteinExistence type="predicted"/>
<dbReference type="PATRIC" id="fig|82380.11.peg.1466"/>
<keyword evidence="1" id="KW-1133">Transmembrane helix</keyword>
<comment type="caution">
    <text evidence="2">The sequence shown here is derived from an EMBL/GenBank/DDBJ whole genome shotgun (WGS) entry which is preliminary data.</text>
</comment>
<evidence type="ECO:0000256" key="1">
    <source>
        <dbReference type="SAM" id="Phobius"/>
    </source>
</evidence>
<feature type="transmembrane region" description="Helical" evidence="1">
    <location>
        <begin position="24"/>
        <end position="45"/>
    </location>
</feature>
<name>A0A0F0LB14_9MICO</name>
<sequence>MIPVASTDWVSMYTQNVSANQRKLVVTLAINVLTSTFAKAVFAAVRCMIRG</sequence>
<dbReference type="AlphaFoldDB" id="A0A0F0LB14"/>
<accession>A0A0F0LB14</accession>
<organism evidence="2 3">
    <name type="scientific">Microbacterium oxydans</name>
    <dbReference type="NCBI Taxonomy" id="82380"/>
    <lineage>
        <taxon>Bacteria</taxon>
        <taxon>Bacillati</taxon>
        <taxon>Actinomycetota</taxon>
        <taxon>Actinomycetes</taxon>
        <taxon>Micrococcales</taxon>
        <taxon>Microbacteriaceae</taxon>
        <taxon>Microbacterium</taxon>
    </lineage>
</organism>
<reference evidence="2 3" key="1">
    <citation type="submission" date="2015-02" db="EMBL/GenBank/DDBJ databases">
        <title>Draft genome sequences of ten Microbacterium spp. with emphasis on heavy metal contaminated environments.</title>
        <authorList>
            <person name="Corretto E."/>
        </authorList>
    </citation>
    <scope>NUCLEOTIDE SEQUENCE [LARGE SCALE GENOMIC DNA]</scope>
    <source>
        <strain evidence="2 3">BEL4b</strain>
    </source>
</reference>
<keyword evidence="1" id="KW-0472">Membrane</keyword>
<dbReference type="Proteomes" id="UP000033640">
    <property type="component" value="Unassembled WGS sequence"/>
</dbReference>
<protein>
    <submittedName>
        <fullName evidence="2">Uncharacterized protein</fullName>
    </submittedName>
</protein>
<keyword evidence="1" id="KW-0812">Transmembrane</keyword>
<evidence type="ECO:0000313" key="3">
    <source>
        <dbReference type="Proteomes" id="UP000033640"/>
    </source>
</evidence>
<dbReference type="EMBL" id="JYIW01000022">
    <property type="protein sequence ID" value="KJL29859.1"/>
    <property type="molecule type" value="Genomic_DNA"/>
</dbReference>